<name>A0ACC0ZCT2_9ROSI</name>
<evidence type="ECO:0000313" key="1">
    <source>
        <dbReference type="EMBL" id="KAJ0049381.1"/>
    </source>
</evidence>
<gene>
    <name evidence="1" type="ORF">Pint_15021</name>
</gene>
<reference evidence="2" key="1">
    <citation type="journal article" date="2023" name="G3 (Bethesda)">
        <title>Genome assembly and association tests identify interacting loci associated with vigor, precocity, and sex in interspecific pistachio rootstocks.</title>
        <authorList>
            <person name="Palmer W."/>
            <person name="Jacygrad E."/>
            <person name="Sagayaradj S."/>
            <person name="Cavanaugh K."/>
            <person name="Han R."/>
            <person name="Bertier L."/>
            <person name="Beede B."/>
            <person name="Kafkas S."/>
            <person name="Golino D."/>
            <person name="Preece J."/>
            <person name="Michelmore R."/>
        </authorList>
    </citation>
    <scope>NUCLEOTIDE SEQUENCE [LARGE SCALE GENOMIC DNA]</scope>
</reference>
<organism evidence="1 2">
    <name type="scientific">Pistacia integerrima</name>
    <dbReference type="NCBI Taxonomy" id="434235"/>
    <lineage>
        <taxon>Eukaryota</taxon>
        <taxon>Viridiplantae</taxon>
        <taxon>Streptophyta</taxon>
        <taxon>Embryophyta</taxon>
        <taxon>Tracheophyta</taxon>
        <taxon>Spermatophyta</taxon>
        <taxon>Magnoliopsida</taxon>
        <taxon>eudicotyledons</taxon>
        <taxon>Gunneridae</taxon>
        <taxon>Pentapetalae</taxon>
        <taxon>rosids</taxon>
        <taxon>malvids</taxon>
        <taxon>Sapindales</taxon>
        <taxon>Anacardiaceae</taxon>
        <taxon>Pistacia</taxon>
    </lineage>
</organism>
<dbReference type="Proteomes" id="UP001163603">
    <property type="component" value="Chromosome 2"/>
</dbReference>
<accession>A0ACC0ZCT2</accession>
<keyword evidence="2" id="KW-1185">Reference proteome</keyword>
<proteinExistence type="predicted"/>
<dbReference type="EMBL" id="CM047737">
    <property type="protein sequence ID" value="KAJ0049381.1"/>
    <property type="molecule type" value="Genomic_DNA"/>
</dbReference>
<protein>
    <submittedName>
        <fullName evidence="1">Uncharacterized protein</fullName>
    </submittedName>
</protein>
<evidence type="ECO:0000313" key="2">
    <source>
        <dbReference type="Proteomes" id="UP001163603"/>
    </source>
</evidence>
<sequence>MKLNWKLCPSVNKYNQLLLKLAVAILLVGLAFRFLFFSSQEFSSPDLETTPVVAKTDVAEATPPDNFTIDVSEYEDQNLEPEKEPDDENDTPQKENDTPQKDSGEEKCDIFTGDWIPDQSGPVYTNESCAFIEGHQNCMRNGRPDTGYLYWRWKPRNCQLPQFNAEKLLSMMRNKTWALIGDSISRNHVQSLLCMLSTVYDSMILFMLTLQMILTQVMLRLYNEYYNLLKKLLKFIMMRNSNLKHGSFPSYNFSLSVVWSPFLAKAAIFEDINGVSTSEVELHLDKLDKKWTEQYFNIDYMIISTGKWFLKSAIYYENDTVVGCHYCPKRNLTELGFDYAYNKTLYHVMDFIATSKHKGLVFFRTSTPDHFENGEWHNGGTCKKTSPVNEGEIKIKDLHRILRSIELAAFQDTATKAVENGVKFKLLDFTNLLLLRPDGHPGPYRSFHPFAEDKNATVQNDCLHWCLPGPLDAWNDLIMEMMVNALEN</sequence>
<comment type="caution">
    <text evidence="1">The sequence shown here is derived from an EMBL/GenBank/DDBJ whole genome shotgun (WGS) entry which is preliminary data.</text>
</comment>